<accession>A0A2S9YX11</accession>
<keyword evidence="1" id="KW-0732">Signal</keyword>
<feature type="chain" id="PRO_5015733692" description="Lipoprotein" evidence="1">
    <location>
        <begin position="28"/>
        <end position="222"/>
    </location>
</feature>
<dbReference type="Proteomes" id="UP000238823">
    <property type="component" value="Unassembled WGS sequence"/>
</dbReference>
<dbReference type="EMBL" id="PVNL01000015">
    <property type="protein sequence ID" value="PRQ09635.1"/>
    <property type="molecule type" value="Genomic_DNA"/>
</dbReference>
<dbReference type="OrthoDB" id="5513127at2"/>
<protein>
    <recommendedName>
        <fullName evidence="4">Lipoprotein</fullName>
    </recommendedName>
</protein>
<organism evidence="2 3">
    <name type="scientific">Enhygromyxa salina</name>
    <dbReference type="NCBI Taxonomy" id="215803"/>
    <lineage>
        <taxon>Bacteria</taxon>
        <taxon>Pseudomonadati</taxon>
        <taxon>Myxococcota</taxon>
        <taxon>Polyangia</taxon>
        <taxon>Nannocystales</taxon>
        <taxon>Nannocystaceae</taxon>
        <taxon>Enhygromyxa</taxon>
    </lineage>
</organism>
<dbReference type="PROSITE" id="PS51257">
    <property type="entry name" value="PROKAR_LIPOPROTEIN"/>
    <property type="match status" value="1"/>
</dbReference>
<evidence type="ECO:0000313" key="3">
    <source>
        <dbReference type="Proteomes" id="UP000238823"/>
    </source>
</evidence>
<evidence type="ECO:0000313" key="2">
    <source>
        <dbReference type="EMBL" id="PRQ09635.1"/>
    </source>
</evidence>
<proteinExistence type="predicted"/>
<feature type="signal peptide" evidence="1">
    <location>
        <begin position="1"/>
        <end position="27"/>
    </location>
</feature>
<sequence>MSSSRVVTTVAAVVVSLATSFSSGCKAEDNRLFDETGVWTLEKYSLDGTPYEDITQGRKNRFLLRFMPTAGIEPPDLMGGLVAAAACHEEGTNVDIKASTCVNAEFSTWSCQCFAYTFEESKMVWQEYDPGQTPPVVGVPPAGDGTDEGGGEFGDAIEIEVSAFGSSTSTYEFSSLPTGLFNSDGENARHVFQLKADSVWTDVDINGDDVPDLEECSALCFP</sequence>
<reference evidence="2 3" key="1">
    <citation type="submission" date="2018-03" db="EMBL/GenBank/DDBJ databases">
        <title>Draft Genome Sequences of the Obligatory Marine Myxobacteria Enhygromyxa salina SWB007.</title>
        <authorList>
            <person name="Poehlein A."/>
            <person name="Moghaddam J.A."/>
            <person name="Harms H."/>
            <person name="Alanjari M."/>
            <person name="Koenig G.M."/>
            <person name="Daniel R."/>
            <person name="Schaeberle T.F."/>
        </authorList>
    </citation>
    <scope>NUCLEOTIDE SEQUENCE [LARGE SCALE GENOMIC DNA]</scope>
    <source>
        <strain evidence="2 3">SWB007</strain>
    </source>
</reference>
<dbReference type="RefSeq" id="WP_106087771.1">
    <property type="nucleotide sequence ID" value="NZ_PVNL01000015.1"/>
</dbReference>
<evidence type="ECO:0000256" key="1">
    <source>
        <dbReference type="SAM" id="SignalP"/>
    </source>
</evidence>
<name>A0A2S9YX11_9BACT</name>
<gene>
    <name evidence="2" type="ORF">ENSA7_06960</name>
</gene>
<evidence type="ECO:0008006" key="4">
    <source>
        <dbReference type="Google" id="ProtNLM"/>
    </source>
</evidence>
<comment type="caution">
    <text evidence="2">The sequence shown here is derived from an EMBL/GenBank/DDBJ whole genome shotgun (WGS) entry which is preliminary data.</text>
</comment>
<dbReference type="AlphaFoldDB" id="A0A2S9YX11"/>